<sequence>MGRGELIGIFSRILRRCAVRYNSTDGICRLLCG</sequence>
<accession>A0A8S5T8I7</accession>
<proteinExistence type="predicted"/>
<organism evidence="1">
    <name type="scientific">Siphoviridae sp. ctmIh35</name>
    <dbReference type="NCBI Taxonomy" id="2827932"/>
    <lineage>
        <taxon>Viruses</taxon>
        <taxon>Duplodnaviria</taxon>
        <taxon>Heunggongvirae</taxon>
        <taxon>Uroviricota</taxon>
        <taxon>Caudoviricetes</taxon>
    </lineage>
</organism>
<protein>
    <submittedName>
        <fullName evidence="1">Uncharacterized protein</fullName>
    </submittedName>
</protein>
<dbReference type="EMBL" id="BK032772">
    <property type="protein sequence ID" value="DAF59558.1"/>
    <property type="molecule type" value="Genomic_DNA"/>
</dbReference>
<evidence type="ECO:0000313" key="1">
    <source>
        <dbReference type="EMBL" id="DAF59558.1"/>
    </source>
</evidence>
<reference evidence="1" key="1">
    <citation type="journal article" date="2021" name="Proc. Natl. Acad. Sci. U.S.A.">
        <title>A Catalog of Tens of Thousands of Viruses from Human Metagenomes Reveals Hidden Associations with Chronic Diseases.</title>
        <authorList>
            <person name="Tisza M.J."/>
            <person name="Buck C.B."/>
        </authorList>
    </citation>
    <scope>NUCLEOTIDE SEQUENCE</scope>
    <source>
        <strain evidence="1">CtmIh35</strain>
    </source>
</reference>
<name>A0A8S5T8I7_9CAUD</name>